<protein>
    <submittedName>
        <fullName evidence="2">Uncharacterized protein</fullName>
    </submittedName>
</protein>
<dbReference type="WBParaSite" id="HCON_00065035-00001">
    <property type="protein sequence ID" value="HCON_00065035-00001"/>
    <property type="gene ID" value="HCON_00065035"/>
</dbReference>
<evidence type="ECO:0000313" key="1">
    <source>
        <dbReference type="Proteomes" id="UP000025227"/>
    </source>
</evidence>
<reference evidence="2" key="1">
    <citation type="submission" date="2020-12" db="UniProtKB">
        <authorList>
            <consortium name="WormBaseParasite"/>
        </authorList>
    </citation>
    <scope>IDENTIFICATION</scope>
    <source>
        <strain evidence="2">MHco3</strain>
    </source>
</reference>
<sequence length="97" mass="11332">MWNASNLLHSFSADHHSYFSRLQTGTENSTGPLLIRGHTRESIVRITTFHGWQQSQKLREYYLGPRHIPHSDRHLNVQHKMAVRSCFYNLLSSTLLD</sequence>
<dbReference type="Proteomes" id="UP000025227">
    <property type="component" value="Unplaced"/>
</dbReference>
<evidence type="ECO:0000313" key="2">
    <source>
        <dbReference type="WBParaSite" id="HCON_00065035-00001"/>
    </source>
</evidence>
<proteinExistence type="predicted"/>
<accession>A0A7I4Y9X3</accession>
<keyword evidence="1" id="KW-1185">Reference proteome</keyword>
<organism evidence="1 2">
    <name type="scientific">Haemonchus contortus</name>
    <name type="common">Barber pole worm</name>
    <dbReference type="NCBI Taxonomy" id="6289"/>
    <lineage>
        <taxon>Eukaryota</taxon>
        <taxon>Metazoa</taxon>
        <taxon>Ecdysozoa</taxon>
        <taxon>Nematoda</taxon>
        <taxon>Chromadorea</taxon>
        <taxon>Rhabditida</taxon>
        <taxon>Rhabditina</taxon>
        <taxon>Rhabditomorpha</taxon>
        <taxon>Strongyloidea</taxon>
        <taxon>Trichostrongylidae</taxon>
        <taxon>Haemonchus</taxon>
    </lineage>
</organism>
<name>A0A7I4Y9X3_HAECO</name>
<dbReference type="AlphaFoldDB" id="A0A7I4Y9X3"/>